<dbReference type="Proteomes" id="UP001256646">
    <property type="component" value="Unassembled WGS sequence"/>
</dbReference>
<gene>
    <name evidence="2" type="ORF">RGC78_01035</name>
</gene>
<feature type="domain" description="Recombinase" evidence="1">
    <location>
        <begin position="5"/>
        <end position="91"/>
    </location>
</feature>
<comment type="caution">
    <text evidence="2">The sequence shown here is derived from an EMBL/GenBank/DDBJ whole genome shotgun (WGS) entry which is preliminary data.</text>
</comment>
<proteinExistence type="predicted"/>
<name>A0ABU1ECN7_9CLOT</name>
<dbReference type="InterPro" id="IPR038109">
    <property type="entry name" value="DNA_bind_recomb_sf"/>
</dbReference>
<keyword evidence="3" id="KW-1185">Reference proteome</keyword>
<protein>
    <submittedName>
        <fullName evidence="2">Recombinase</fullName>
    </submittedName>
</protein>
<dbReference type="Gene3D" id="3.90.1750.20">
    <property type="entry name" value="Putative Large Serine Recombinase, Chain B, Domain 2"/>
    <property type="match status" value="1"/>
</dbReference>
<dbReference type="EMBL" id="JAVJAN010000002">
    <property type="protein sequence ID" value="MDR5586049.1"/>
    <property type="molecule type" value="Genomic_DNA"/>
</dbReference>
<evidence type="ECO:0000259" key="1">
    <source>
        <dbReference type="PROSITE" id="PS51737"/>
    </source>
</evidence>
<sequence length="144" mass="16273">MSHIPYGYRIQNGKALIDEEKANKVKKLYQGYLRGLSLLASAKEAGIDTYHGTAGKMLMNKRYLGDDYYPAIIDGYTFEKAEAERIKRAIALGRVWNEKETVEESYFPTTFKVGAVEQKYKNPLKQAEYAYSLIESEGAVNGSQ</sequence>
<dbReference type="PROSITE" id="PS51737">
    <property type="entry name" value="RECOMBINASE_DNA_BIND"/>
    <property type="match status" value="1"/>
</dbReference>
<evidence type="ECO:0000313" key="2">
    <source>
        <dbReference type="EMBL" id="MDR5586049.1"/>
    </source>
</evidence>
<accession>A0ABU1ECN7</accession>
<evidence type="ECO:0000313" key="3">
    <source>
        <dbReference type="Proteomes" id="UP001256646"/>
    </source>
</evidence>
<organism evidence="2 3">
    <name type="scientific">Clostridium aquiflavi</name>
    <dbReference type="NCBI Taxonomy" id="3073603"/>
    <lineage>
        <taxon>Bacteria</taxon>
        <taxon>Bacillati</taxon>
        <taxon>Bacillota</taxon>
        <taxon>Clostridia</taxon>
        <taxon>Eubacteriales</taxon>
        <taxon>Clostridiaceae</taxon>
        <taxon>Clostridium</taxon>
    </lineage>
</organism>
<dbReference type="RefSeq" id="WP_309555813.1">
    <property type="nucleotide sequence ID" value="NZ_JAVJAN010000002.1"/>
</dbReference>
<reference evidence="2 3" key="1">
    <citation type="submission" date="2023-09" db="EMBL/GenBank/DDBJ databases">
        <authorList>
            <person name="Zhai L."/>
        </authorList>
    </citation>
    <scope>NUCLEOTIDE SEQUENCE [LARGE SCALE GENOMIC DNA]</scope>
    <source>
        <strain evidence="2 3">5 N-1</strain>
    </source>
</reference>
<dbReference type="InterPro" id="IPR011109">
    <property type="entry name" value="DNA_bind_recombinase_dom"/>
</dbReference>